<dbReference type="Proteomes" id="UP000003803">
    <property type="component" value="Unassembled WGS sequence"/>
</dbReference>
<dbReference type="eggNOG" id="COG0794">
    <property type="taxonomic scope" value="Bacteria"/>
</dbReference>
<dbReference type="PANTHER" id="PTHR42745">
    <property type="match status" value="1"/>
</dbReference>
<protein>
    <submittedName>
        <fullName evidence="2">SIS domain protein</fullName>
    </submittedName>
</protein>
<feature type="domain" description="SIS" evidence="1">
    <location>
        <begin position="49"/>
        <end position="200"/>
    </location>
</feature>
<dbReference type="InterPro" id="IPR001347">
    <property type="entry name" value="SIS_dom"/>
</dbReference>
<dbReference type="AlphaFoldDB" id="B0PDB7"/>
<dbReference type="PANTHER" id="PTHR42745:SF1">
    <property type="entry name" value="ARABINOSE 5-PHOSPHATE ISOMERASE KDSD"/>
    <property type="match status" value="1"/>
</dbReference>
<name>B0PDB7_9FIRM</name>
<dbReference type="HOGENOM" id="CLU_040681_5_4_9"/>
<gene>
    <name evidence="2" type="ORF">ANACOL_03071</name>
</gene>
<evidence type="ECO:0000313" key="3">
    <source>
        <dbReference type="Proteomes" id="UP000003803"/>
    </source>
</evidence>
<sequence>MKLHSTDEKEIDPMLKQEAIQAMEAFTSLAKAEFDHFVDNAADQEYIDAAQLILDAQAKGGRVHITGIGKPGHVSGYGASLMSSTGTPTYFLHGTEAVHGSCGQLAAGDVVICISNSGETAEMKTTVTAIKRNGCKVIGITGNRTSWLARESDAHLFAGVRQEGGPLNRAPRASILAETFVLQRLSVLLQVNRGLDPKEYVKWHPGGTLGQLRENEK</sequence>
<reference evidence="2" key="1">
    <citation type="submission" date="2007-11" db="EMBL/GenBank/DDBJ databases">
        <authorList>
            <person name="Fulton L."/>
            <person name="Clifton S."/>
            <person name="Fulton B."/>
            <person name="Xu J."/>
            <person name="Minx P."/>
            <person name="Pepin K.H."/>
            <person name="Johnson M."/>
            <person name="Thiruvilangam P."/>
            <person name="Bhonagiri V."/>
            <person name="Nash W.E."/>
            <person name="Mardis E.R."/>
            <person name="Wilson R.K."/>
        </authorList>
    </citation>
    <scope>NUCLEOTIDE SEQUENCE [LARGE SCALE GENOMIC DNA]</scope>
    <source>
        <strain evidence="2">DSM 17241</strain>
    </source>
</reference>
<dbReference type="Pfam" id="PF01380">
    <property type="entry name" value="SIS"/>
    <property type="match status" value="1"/>
</dbReference>
<organism evidence="2 3">
    <name type="scientific">Anaerotruncus colihominis DSM 17241</name>
    <dbReference type="NCBI Taxonomy" id="445972"/>
    <lineage>
        <taxon>Bacteria</taxon>
        <taxon>Bacillati</taxon>
        <taxon>Bacillota</taxon>
        <taxon>Clostridia</taxon>
        <taxon>Eubacteriales</taxon>
        <taxon>Oscillospiraceae</taxon>
        <taxon>Anaerotruncus</taxon>
    </lineage>
</organism>
<dbReference type="GO" id="GO:1901135">
    <property type="term" value="P:carbohydrate derivative metabolic process"/>
    <property type="evidence" value="ECO:0007669"/>
    <property type="project" value="InterPro"/>
</dbReference>
<dbReference type="PROSITE" id="PS51464">
    <property type="entry name" value="SIS"/>
    <property type="match status" value="1"/>
</dbReference>
<evidence type="ECO:0000259" key="1">
    <source>
        <dbReference type="PROSITE" id="PS51464"/>
    </source>
</evidence>
<dbReference type="STRING" id="169435.ERS852551_02392"/>
<dbReference type="Gene3D" id="3.40.50.10490">
    <property type="entry name" value="Glucose-6-phosphate isomerase like protein, domain 1"/>
    <property type="match status" value="1"/>
</dbReference>
<dbReference type="InterPro" id="IPR035474">
    <property type="entry name" value="SIS_Kpsf"/>
</dbReference>
<dbReference type="InterPro" id="IPR046348">
    <property type="entry name" value="SIS_dom_sf"/>
</dbReference>
<dbReference type="SUPFAM" id="SSF53697">
    <property type="entry name" value="SIS domain"/>
    <property type="match status" value="1"/>
</dbReference>
<dbReference type="GO" id="GO:0097367">
    <property type="term" value="F:carbohydrate derivative binding"/>
    <property type="evidence" value="ECO:0007669"/>
    <property type="project" value="InterPro"/>
</dbReference>
<keyword evidence="3" id="KW-1185">Reference proteome</keyword>
<dbReference type="EMBL" id="ABGD02000024">
    <property type="protein sequence ID" value="EDS10469.1"/>
    <property type="molecule type" value="Genomic_DNA"/>
</dbReference>
<reference evidence="2" key="2">
    <citation type="submission" date="2013-09" db="EMBL/GenBank/DDBJ databases">
        <title>Draft genome sequence of Anaerotruncus colihominis(DSM 17241).</title>
        <authorList>
            <person name="Sudarsanam P."/>
            <person name="Ley R."/>
            <person name="Guruge J."/>
            <person name="Turnbaugh P.J."/>
            <person name="Mahowald M."/>
            <person name="Liep D."/>
            <person name="Gordon J."/>
        </authorList>
    </citation>
    <scope>NUCLEOTIDE SEQUENCE</scope>
    <source>
        <strain evidence="2">DSM 17241</strain>
    </source>
</reference>
<dbReference type="InterPro" id="IPR050986">
    <property type="entry name" value="GutQ/KpsF_isomerases"/>
</dbReference>
<dbReference type="CDD" id="cd05014">
    <property type="entry name" value="SIS_Kpsf"/>
    <property type="match status" value="1"/>
</dbReference>
<accession>B0PDB7</accession>
<evidence type="ECO:0000313" key="2">
    <source>
        <dbReference type="EMBL" id="EDS10469.1"/>
    </source>
</evidence>
<comment type="caution">
    <text evidence="2">The sequence shown here is derived from an EMBL/GenBank/DDBJ whole genome shotgun (WGS) entry which is preliminary data.</text>
</comment>
<proteinExistence type="predicted"/>